<dbReference type="EMBL" id="CP121472">
    <property type="protein sequence ID" value="WPL18461.1"/>
    <property type="molecule type" value="Genomic_DNA"/>
</dbReference>
<gene>
    <name evidence="2" type="primary">rsh</name>
    <name evidence="2" type="ORF">Thiowin_03534</name>
</gene>
<dbReference type="RefSeq" id="WP_328984225.1">
    <property type="nucleotide sequence ID" value="NZ_CP121472.1"/>
</dbReference>
<evidence type="ECO:0000313" key="3">
    <source>
        <dbReference type="Proteomes" id="UP001432180"/>
    </source>
</evidence>
<evidence type="ECO:0000313" key="2">
    <source>
        <dbReference type="EMBL" id="WPL18461.1"/>
    </source>
</evidence>
<keyword evidence="2" id="KW-0808">Transferase</keyword>
<dbReference type="EC" id="2.7.6.5" evidence="2"/>
<evidence type="ECO:0000256" key="1">
    <source>
        <dbReference type="SAM" id="MobiDB-lite"/>
    </source>
</evidence>
<dbReference type="Proteomes" id="UP001432180">
    <property type="component" value="Chromosome"/>
</dbReference>
<dbReference type="GO" id="GO:0008728">
    <property type="term" value="F:GTP diphosphokinase activity"/>
    <property type="evidence" value="ECO:0007669"/>
    <property type="project" value="UniProtKB-EC"/>
</dbReference>
<accession>A0ABZ0SEI5</accession>
<reference evidence="2 3" key="1">
    <citation type="journal article" date="2023" name="Microorganisms">
        <title>Thiorhodovibrio frisius and Trv. litoralis spp. nov., Two Novel Members from a Clade of Fastidious Purple Sulfur Bacteria That Exhibit Unique Red-Shifted Light-Harvesting Capabilities.</title>
        <authorList>
            <person name="Methner A."/>
            <person name="Kuzyk S.B."/>
            <person name="Petersen J."/>
            <person name="Bauer S."/>
            <person name="Brinkmann H."/>
            <person name="Sichau K."/>
            <person name="Wanner G."/>
            <person name="Wolf J."/>
            <person name="Neumann-Schaal M."/>
            <person name="Henke P."/>
            <person name="Tank M."/>
            <person name="Sproer C."/>
            <person name="Bunk B."/>
            <person name="Overmann J."/>
        </authorList>
    </citation>
    <scope>NUCLEOTIDE SEQUENCE [LARGE SCALE GENOMIC DNA]</scope>
    <source>
        <strain evidence="2 3">DSM 6702</strain>
    </source>
</reference>
<dbReference type="InterPro" id="IPR052194">
    <property type="entry name" value="MESH1"/>
</dbReference>
<protein>
    <submittedName>
        <fullName evidence="2">GTP pyrophosphokinase rsh</fullName>
        <ecNumber evidence="2">2.7.6.5</ecNumber>
    </submittedName>
</protein>
<feature type="region of interest" description="Disordered" evidence="1">
    <location>
        <begin position="1"/>
        <end position="28"/>
    </location>
</feature>
<dbReference type="PANTHER" id="PTHR46246">
    <property type="entry name" value="GUANOSINE-3',5'-BIS(DIPHOSPHATE) 3'-PYROPHOSPHOHYDROLASE MESH1"/>
    <property type="match status" value="1"/>
</dbReference>
<feature type="compositionally biased region" description="Polar residues" evidence="1">
    <location>
        <begin position="1"/>
        <end position="19"/>
    </location>
</feature>
<dbReference type="Pfam" id="PF13328">
    <property type="entry name" value="HD_4"/>
    <property type="match status" value="1"/>
</dbReference>
<organism evidence="2 3">
    <name type="scientific">Thiorhodovibrio winogradskyi</name>
    <dbReference type="NCBI Taxonomy" id="77007"/>
    <lineage>
        <taxon>Bacteria</taxon>
        <taxon>Pseudomonadati</taxon>
        <taxon>Pseudomonadota</taxon>
        <taxon>Gammaproteobacteria</taxon>
        <taxon>Chromatiales</taxon>
        <taxon>Chromatiaceae</taxon>
        <taxon>Thiorhodovibrio</taxon>
    </lineage>
</organism>
<dbReference type="SUPFAM" id="SSF109604">
    <property type="entry name" value="HD-domain/PDEase-like"/>
    <property type="match status" value="1"/>
</dbReference>
<sequence>MPPQPQARNCNRLNDQLSGAPSGAPVDLPWPCQPSTRSELLAAALLHDTVEDTETTLTELEQTFGPTISALVAEVTDDKSLPKQERKALQIEHSAQASAAAKQLKIADKIANVRDILADPPADWPLARKREYLDWAEQVVRGCRGVNAALDACWKATLAEARGKLEAEAR</sequence>
<dbReference type="Gene3D" id="1.10.3210.10">
    <property type="entry name" value="Hypothetical protein af1432"/>
    <property type="match status" value="1"/>
</dbReference>
<proteinExistence type="predicted"/>
<dbReference type="PANTHER" id="PTHR46246:SF1">
    <property type="entry name" value="GUANOSINE-3',5'-BIS(DIPHOSPHATE) 3'-PYROPHOSPHOHYDROLASE MESH1"/>
    <property type="match status" value="1"/>
</dbReference>
<name>A0ABZ0SEI5_9GAMM</name>
<keyword evidence="3" id="KW-1185">Reference proteome</keyword>